<dbReference type="InterPro" id="IPR050773">
    <property type="entry name" value="CbxX/CfxQ_RuBisCO_ESX"/>
</dbReference>
<proteinExistence type="inferred from homology"/>
<dbReference type="CDD" id="cd00009">
    <property type="entry name" value="AAA"/>
    <property type="match status" value="1"/>
</dbReference>
<dbReference type="PANTHER" id="PTHR43392">
    <property type="entry name" value="AAA-TYPE ATPASE FAMILY PROTEIN / ANKYRIN REPEAT FAMILY PROTEIN"/>
    <property type="match status" value="1"/>
</dbReference>
<protein>
    <submittedName>
        <fullName evidence="6">ATPase AAA</fullName>
    </submittedName>
</protein>
<sequence>MDVSVKNAFEKLTKACERVDSLRQKQKNGLSLKRLLAEDIYAFICLISKSGTEERYSYFNEVYQGGAFPSSELNCIKEGGLPRAFIALNEFDRSVRNTNTVQTAGLFVSFISELGKSYLLSRFDKKEVDSKKYIDYIRSLQDALPCQDEDRSNDRAKASAGVASQNKPSQGMELEEGKKSEEPAESVQEDVPEETLEELLEKLNALIGLAGVKQEVTTLINMIKIKKIRDSRGLETASISKHLVFLGNPGTGKTTVARLLSKIYKQLGVLEKGQLVEVDRAGLVAGYVGQTALKTKEKIDEAMGGILFIDEAYTLAKGGSDFGQEAIDTILKAMEDNRENFVVIVAGYPEPMEQFLGSNPGLKSRFNKNIMFEDYSEEELLCIFNAFCKPFNMKLSIEAEYCVKEYLHWLVQHKSENFANGREMRNLFELALSNQANRLAEKVDITDDELNEIAKDDLPVWVIHPQNSEE</sequence>
<evidence type="ECO:0000256" key="1">
    <source>
        <dbReference type="ARBA" id="ARBA00010378"/>
    </source>
</evidence>
<evidence type="ECO:0000259" key="5">
    <source>
        <dbReference type="SMART" id="SM00382"/>
    </source>
</evidence>
<dbReference type="EMBL" id="JGZC01000006">
    <property type="protein sequence ID" value="KFI70326.1"/>
    <property type="molecule type" value="Genomic_DNA"/>
</dbReference>
<evidence type="ECO:0000256" key="4">
    <source>
        <dbReference type="SAM" id="MobiDB-lite"/>
    </source>
</evidence>
<organism evidence="6 7">
    <name type="scientific">Bifidobacterium merycicum</name>
    <dbReference type="NCBI Taxonomy" id="78345"/>
    <lineage>
        <taxon>Bacteria</taxon>
        <taxon>Bacillati</taxon>
        <taxon>Actinomycetota</taxon>
        <taxon>Actinomycetes</taxon>
        <taxon>Bifidobacteriales</taxon>
        <taxon>Bifidobacteriaceae</taxon>
        <taxon>Bifidobacterium</taxon>
    </lineage>
</organism>
<keyword evidence="7" id="KW-1185">Reference proteome</keyword>
<feature type="domain" description="AAA+ ATPase" evidence="5">
    <location>
        <begin position="239"/>
        <end position="376"/>
    </location>
</feature>
<name>A0A087BH26_9BIFI</name>
<dbReference type="InterPro" id="IPR003959">
    <property type="entry name" value="ATPase_AAA_core"/>
</dbReference>
<dbReference type="SMART" id="SM00382">
    <property type="entry name" value="AAA"/>
    <property type="match status" value="1"/>
</dbReference>
<dbReference type="RefSeq" id="WP_051915112.1">
    <property type="nucleotide sequence ID" value="NZ_JGZC01000006.1"/>
</dbReference>
<dbReference type="InterPro" id="IPR027417">
    <property type="entry name" value="P-loop_NTPase"/>
</dbReference>
<keyword evidence="2" id="KW-0547">Nucleotide-binding</keyword>
<dbReference type="Proteomes" id="UP000029060">
    <property type="component" value="Unassembled WGS sequence"/>
</dbReference>
<evidence type="ECO:0000256" key="3">
    <source>
        <dbReference type="ARBA" id="ARBA00022840"/>
    </source>
</evidence>
<feature type="region of interest" description="Disordered" evidence="4">
    <location>
        <begin position="147"/>
        <end position="190"/>
    </location>
</feature>
<evidence type="ECO:0000313" key="7">
    <source>
        <dbReference type="Proteomes" id="UP000029060"/>
    </source>
</evidence>
<dbReference type="eggNOG" id="COG0464">
    <property type="taxonomic scope" value="Bacteria"/>
</dbReference>
<reference evidence="6 7" key="1">
    <citation type="submission" date="2014-03" db="EMBL/GenBank/DDBJ databases">
        <title>Genomics of Bifidobacteria.</title>
        <authorList>
            <person name="Ventura M."/>
            <person name="Milani C."/>
            <person name="Lugli G.A."/>
        </authorList>
    </citation>
    <scope>NUCLEOTIDE SEQUENCE [LARGE SCALE GENOMIC DNA]</scope>
    <source>
        <strain evidence="6 7">LMG 11341</strain>
    </source>
</reference>
<dbReference type="GO" id="GO:0005524">
    <property type="term" value="F:ATP binding"/>
    <property type="evidence" value="ECO:0007669"/>
    <property type="project" value="UniProtKB-KW"/>
</dbReference>
<dbReference type="FunFam" id="3.40.50.300:FF:000216">
    <property type="entry name" value="Type VII secretion ATPase EccA"/>
    <property type="match status" value="1"/>
</dbReference>
<dbReference type="STRING" id="78345.BMERY_0817"/>
<dbReference type="SUPFAM" id="SSF52540">
    <property type="entry name" value="P-loop containing nucleoside triphosphate hydrolases"/>
    <property type="match status" value="1"/>
</dbReference>
<dbReference type="InterPro" id="IPR041627">
    <property type="entry name" value="AAA_lid_6"/>
</dbReference>
<evidence type="ECO:0000313" key="6">
    <source>
        <dbReference type="EMBL" id="KFI70326.1"/>
    </source>
</evidence>
<dbReference type="Gene3D" id="3.40.50.300">
    <property type="entry name" value="P-loop containing nucleotide triphosphate hydrolases"/>
    <property type="match status" value="1"/>
</dbReference>
<dbReference type="OrthoDB" id="9802352at2"/>
<keyword evidence="3" id="KW-0067">ATP-binding</keyword>
<comment type="caution">
    <text evidence="6">The sequence shown here is derived from an EMBL/GenBank/DDBJ whole genome shotgun (WGS) entry which is preliminary data.</text>
</comment>
<dbReference type="GO" id="GO:0016887">
    <property type="term" value="F:ATP hydrolysis activity"/>
    <property type="evidence" value="ECO:0007669"/>
    <property type="project" value="InterPro"/>
</dbReference>
<accession>A0A087BH26</accession>
<evidence type="ECO:0000256" key="2">
    <source>
        <dbReference type="ARBA" id="ARBA00022741"/>
    </source>
</evidence>
<dbReference type="InterPro" id="IPR000641">
    <property type="entry name" value="CbxX/CfxQ"/>
</dbReference>
<dbReference type="InterPro" id="IPR003593">
    <property type="entry name" value="AAA+_ATPase"/>
</dbReference>
<dbReference type="PRINTS" id="PR00819">
    <property type="entry name" value="CBXCFQXSUPER"/>
</dbReference>
<comment type="similarity">
    <text evidence="1">Belongs to the CbxX/CfxQ family.</text>
</comment>
<dbReference type="Pfam" id="PF00004">
    <property type="entry name" value="AAA"/>
    <property type="match status" value="1"/>
</dbReference>
<gene>
    <name evidence="6" type="ORF">BMERY_0817</name>
</gene>
<dbReference type="Gene3D" id="1.10.8.60">
    <property type="match status" value="1"/>
</dbReference>
<dbReference type="AlphaFoldDB" id="A0A087BH26"/>
<dbReference type="PANTHER" id="PTHR43392:SF2">
    <property type="entry name" value="AAA-TYPE ATPASE FAMILY PROTEIN _ ANKYRIN REPEAT FAMILY PROTEIN"/>
    <property type="match status" value="1"/>
</dbReference>
<feature type="compositionally biased region" description="Basic and acidic residues" evidence="4">
    <location>
        <begin position="148"/>
        <end position="157"/>
    </location>
</feature>
<dbReference type="Pfam" id="PF17866">
    <property type="entry name" value="AAA_lid_6"/>
    <property type="match status" value="1"/>
</dbReference>